<dbReference type="Pfam" id="PF02597">
    <property type="entry name" value="ThiS"/>
    <property type="match status" value="1"/>
</dbReference>
<dbReference type="SUPFAM" id="SSF54285">
    <property type="entry name" value="MoaD/ThiS"/>
    <property type="match status" value="1"/>
</dbReference>
<dbReference type="InterPro" id="IPR012675">
    <property type="entry name" value="Beta-grasp_dom_sf"/>
</dbReference>
<evidence type="ECO:0000313" key="1">
    <source>
        <dbReference type="EMBL" id="SCM72254.1"/>
    </source>
</evidence>
<protein>
    <submittedName>
        <fullName evidence="1">Thiamine biosynthesis protein ThiS</fullName>
    </submittedName>
</protein>
<dbReference type="AlphaFoldDB" id="A0A212L3U9"/>
<dbReference type="InterPro" id="IPR016155">
    <property type="entry name" value="Mopterin_synth/thiamin_S_b"/>
</dbReference>
<dbReference type="PANTHER" id="PTHR34472:SF1">
    <property type="entry name" value="SULFUR CARRIER PROTEIN THIS"/>
    <property type="match status" value="1"/>
</dbReference>
<dbReference type="PANTHER" id="PTHR34472">
    <property type="entry name" value="SULFUR CARRIER PROTEIN THIS"/>
    <property type="match status" value="1"/>
</dbReference>
<dbReference type="EMBL" id="FMJC01000002">
    <property type="protein sequence ID" value="SCM72254.1"/>
    <property type="molecule type" value="Genomic_DNA"/>
</dbReference>
<dbReference type="InterPro" id="IPR010035">
    <property type="entry name" value="Thi_S"/>
</dbReference>
<dbReference type="RefSeq" id="WP_179980117.1">
    <property type="nucleotide sequence ID" value="NZ_LT608333.1"/>
</dbReference>
<proteinExistence type="predicted"/>
<name>A0A212L3U9_9BACT</name>
<accession>A0A212L3U9</accession>
<sequence length="66" mass="7047">MNIVVNGQTEDCAPGASISRFLTERAYEASAVVVERNGQIIARDTFAQTTLQQGDCLEIVQFVGGG</sequence>
<organism evidence="1">
    <name type="scientific">uncultured Desulfovibrio sp</name>
    <dbReference type="NCBI Taxonomy" id="167968"/>
    <lineage>
        <taxon>Bacteria</taxon>
        <taxon>Pseudomonadati</taxon>
        <taxon>Thermodesulfobacteriota</taxon>
        <taxon>Desulfovibrionia</taxon>
        <taxon>Desulfovibrionales</taxon>
        <taxon>Desulfovibrionaceae</taxon>
        <taxon>Desulfovibrio</taxon>
        <taxon>environmental samples</taxon>
    </lineage>
</organism>
<dbReference type="Gene3D" id="3.10.20.30">
    <property type="match status" value="1"/>
</dbReference>
<dbReference type="CDD" id="cd00565">
    <property type="entry name" value="Ubl_ThiS"/>
    <property type="match status" value="1"/>
</dbReference>
<gene>
    <name evidence="1" type="ORF">KL86DES1_20489</name>
</gene>
<reference evidence="1" key="1">
    <citation type="submission" date="2016-08" db="EMBL/GenBank/DDBJ databases">
        <authorList>
            <person name="Seilhamer J.J."/>
        </authorList>
    </citation>
    <scope>NUCLEOTIDE SEQUENCE</scope>
    <source>
        <strain evidence="1">86-1</strain>
    </source>
</reference>
<dbReference type="InterPro" id="IPR003749">
    <property type="entry name" value="ThiS/MoaD-like"/>
</dbReference>
<dbReference type="NCBIfam" id="TIGR01683">
    <property type="entry name" value="thiS"/>
    <property type="match status" value="1"/>
</dbReference>